<proteinExistence type="predicted"/>
<evidence type="ECO:0000313" key="1">
    <source>
        <dbReference type="Proteomes" id="UP000887579"/>
    </source>
</evidence>
<dbReference type="Proteomes" id="UP000887579">
    <property type="component" value="Unplaced"/>
</dbReference>
<reference evidence="2" key="1">
    <citation type="submission" date="2022-11" db="UniProtKB">
        <authorList>
            <consortium name="WormBaseParasite"/>
        </authorList>
    </citation>
    <scope>IDENTIFICATION</scope>
</reference>
<sequence>MDTYHLCRSRSAAILNSYTPRIARTSSYSDLNALSGYVGKPTMWQSYAPSSYYPRHADIYPTPYVSQRHKTPDDYWYRYFHRETPSYLLFPKRNYYGTTSYYGPKLKVYGGPSFYRRYYYPYRFYSDSFPYRTSIYDL</sequence>
<protein>
    <submittedName>
        <fullName evidence="2">Uncharacterized protein</fullName>
    </submittedName>
</protein>
<name>A0AC34F9Z8_9BILA</name>
<accession>A0AC34F9Z8</accession>
<organism evidence="1 2">
    <name type="scientific">Panagrolaimus sp. ES5</name>
    <dbReference type="NCBI Taxonomy" id="591445"/>
    <lineage>
        <taxon>Eukaryota</taxon>
        <taxon>Metazoa</taxon>
        <taxon>Ecdysozoa</taxon>
        <taxon>Nematoda</taxon>
        <taxon>Chromadorea</taxon>
        <taxon>Rhabditida</taxon>
        <taxon>Tylenchina</taxon>
        <taxon>Panagrolaimomorpha</taxon>
        <taxon>Panagrolaimoidea</taxon>
        <taxon>Panagrolaimidae</taxon>
        <taxon>Panagrolaimus</taxon>
    </lineage>
</organism>
<dbReference type="WBParaSite" id="ES5_v2.g13660.t1">
    <property type="protein sequence ID" value="ES5_v2.g13660.t1"/>
    <property type="gene ID" value="ES5_v2.g13660"/>
</dbReference>
<evidence type="ECO:0000313" key="2">
    <source>
        <dbReference type="WBParaSite" id="ES5_v2.g13660.t1"/>
    </source>
</evidence>